<dbReference type="Gene3D" id="3.30.420.10">
    <property type="entry name" value="Ribonuclease H-like superfamily/Ribonuclease H"/>
    <property type="match status" value="1"/>
</dbReference>
<dbReference type="OMA" id="HWINETK"/>
<evidence type="ECO:0000256" key="1">
    <source>
        <dbReference type="SAM" id="MobiDB-lite"/>
    </source>
</evidence>
<dbReference type="InterPro" id="IPR036397">
    <property type="entry name" value="RNaseH_sf"/>
</dbReference>
<name>A0A1D2MKV5_ORCCI</name>
<evidence type="ECO:0000313" key="2">
    <source>
        <dbReference type="EMBL" id="ODM93502.1"/>
    </source>
</evidence>
<feature type="region of interest" description="Disordered" evidence="1">
    <location>
        <begin position="52"/>
        <end position="114"/>
    </location>
</feature>
<evidence type="ECO:0000313" key="3">
    <source>
        <dbReference type="Proteomes" id="UP000094527"/>
    </source>
</evidence>
<reference evidence="2 3" key="1">
    <citation type="journal article" date="2016" name="Genome Biol. Evol.">
        <title>Gene Family Evolution Reflects Adaptation to Soil Environmental Stressors in the Genome of the Collembolan Orchesella cincta.</title>
        <authorList>
            <person name="Faddeeva-Vakhrusheva A."/>
            <person name="Derks M.F."/>
            <person name="Anvar S.Y."/>
            <person name="Agamennone V."/>
            <person name="Suring W."/>
            <person name="Smit S."/>
            <person name="van Straalen N.M."/>
            <person name="Roelofs D."/>
        </authorList>
    </citation>
    <scope>NUCLEOTIDE SEQUENCE [LARGE SCALE GENOMIC DNA]</scope>
    <source>
        <tissue evidence="2">Mixed pool</tissue>
    </source>
</reference>
<accession>A0A1D2MKV5</accession>
<dbReference type="OrthoDB" id="9971063at2759"/>
<feature type="compositionally biased region" description="Basic and acidic residues" evidence="1">
    <location>
        <begin position="69"/>
        <end position="86"/>
    </location>
</feature>
<sequence>MVTLNSLYANKPPSKFNKVNLTKPSCTTNLKANIRKSVEYRCPIRTFQNTYRFSSSSSSDGPNNPFGIDDEHGREPIPHEKADPNKTRKKRTEKAPSTSPLSSSPNFPADADFHHLHPAPLEEHEAAKYISTPKRDKKLPSNAVVHDEYETEMAKAKTEASKKKQQARRCKQGLEILDQKDSFRRVYFAAKMLFLLEDVPEILNNLVFTDECNFNLPNVPPIIAKPPVAESEKLPQIAWCGMSVKGALGPYFFNSHVTDKTYLKMLETYVIPELERQGYDLKEVWFQQDGAAWHRSRKVLDFLQSVFDYRLISLGTKFIWPPRSQDLTPMDYFFWDHIKDRLNFKHSKYELCFQSKFRDILTNEVADVKVSRLKAAIYELPKRLDFCVHANGERFKDLMANPETNFEEPDGISTLTENQISKPTKNQSPEK</sequence>
<dbReference type="EMBL" id="LJIJ01000966">
    <property type="protein sequence ID" value="ODM93502.1"/>
    <property type="molecule type" value="Genomic_DNA"/>
</dbReference>
<dbReference type="AlphaFoldDB" id="A0A1D2MKV5"/>
<keyword evidence="3" id="KW-1185">Reference proteome</keyword>
<evidence type="ECO:0008006" key="4">
    <source>
        <dbReference type="Google" id="ProtNLM"/>
    </source>
</evidence>
<dbReference type="PANTHER" id="PTHR47326:SF1">
    <property type="entry name" value="HTH PSQ-TYPE DOMAIN-CONTAINING PROTEIN"/>
    <property type="match status" value="1"/>
</dbReference>
<dbReference type="Proteomes" id="UP000094527">
    <property type="component" value="Unassembled WGS sequence"/>
</dbReference>
<dbReference type="GO" id="GO:0003676">
    <property type="term" value="F:nucleic acid binding"/>
    <property type="evidence" value="ECO:0007669"/>
    <property type="project" value="InterPro"/>
</dbReference>
<feature type="compositionally biased region" description="Polar residues" evidence="1">
    <location>
        <begin position="413"/>
        <end position="431"/>
    </location>
</feature>
<feature type="region of interest" description="Disordered" evidence="1">
    <location>
        <begin position="406"/>
        <end position="431"/>
    </location>
</feature>
<comment type="caution">
    <text evidence="2">The sequence shown here is derived from an EMBL/GenBank/DDBJ whole genome shotgun (WGS) entry which is preliminary data.</text>
</comment>
<proteinExistence type="predicted"/>
<organism evidence="2 3">
    <name type="scientific">Orchesella cincta</name>
    <name type="common">Springtail</name>
    <name type="synonym">Podura cincta</name>
    <dbReference type="NCBI Taxonomy" id="48709"/>
    <lineage>
        <taxon>Eukaryota</taxon>
        <taxon>Metazoa</taxon>
        <taxon>Ecdysozoa</taxon>
        <taxon>Arthropoda</taxon>
        <taxon>Hexapoda</taxon>
        <taxon>Collembola</taxon>
        <taxon>Entomobryomorpha</taxon>
        <taxon>Entomobryoidea</taxon>
        <taxon>Orchesellidae</taxon>
        <taxon>Orchesellinae</taxon>
        <taxon>Orchesella</taxon>
    </lineage>
</organism>
<gene>
    <name evidence="2" type="ORF">Ocin01_13183</name>
</gene>
<dbReference type="STRING" id="48709.A0A1D2MKV5"/>
<dbReference type="PANTHER" id="PTHR47326">
    <property type="entry name" value="TRANSPOSABLE ELEMENT TC3 TRANSPOSASE-LIKE PROTEIN"/>
    <property type="match status" value="1"/>
</dbReference>
<protein>
    <recommendedName>
        <fullName evidence="4">Transposable element Tc3 transposase</fullName>
    </recommendedName>
</protein>
<feature type="compositionally biased region" description="Polar residues" evidence="1">
    <location>
        <begin position="95"/>
        <end position="106"/>
    </location>
</feature>